<protein>
    <submittedName>
        <fullName evidence="1">Uncharacterized protein</fullName>
    </submittedName>
</protein>
<gene>
    <name evidence="1" type="ORF">NCTC11157_01470</name>
</gene>
<dbReference type="EMBL" id="UGTL01000001">
    <property type="protein sequence ID" value="SUB85735.1"/>
    <property type="molecule type" value="Genomic_DNA"/>
</dbReference>
<reference evidence="1 2" key="1">
    <citation type="submission" date="2018-06" db="EMBL/GenBank/DDBJ databases">
        <authorList>
            <consortium name="Pathogen Informatics"/>
            <person name="Doyle S."/>
        </authorList>
    </citation>
    <scope>NUCLEOTIDE SEQUENCE [LARGE SCALE GENOMIC DNA]</scope>
    <source>
        <strain evidence="1 2">NCTC11157</strain>
    </source>
</reference>
<evidence type="ECO:0000313" key="2">
    <source>
        <dbReference type="Proteomes" id="UP000254072"/>
    </source>
</evidence>
<sequence>MEDNLKQSEKKTIKFSWSDEQIREFRKYMEDYEGDLDDESYERLNAALDKVEQVSELNTEELRLLKETKIYPAFQHFLSSKGIEYPF</sequence>
<proteinExistence type="predicted"/>
<dbReference type="AlphaFoldDB" id="A0A379DZA0"/>
<dbReference type="RefSeq" id="WP_021669603.1">
    <property type="nucleotide sequence ID" value="NZ_UGTL01000001.1"/>
</dbReference>
<dbReference type="GeneID" id="91082657"/>
<organism evidence="1 2">
    <name type="scientific">Prevotella disiens</name>
    <dbReference type="NCBI Taxonomy" id="28130"/>
    <lineage>
        <taxon>Bacteria</taxon>
        <taxon>Pseudomonadati</taxon>
        <taxon>Bacteroidota</taxon>
        <taxon>Bacteroidia</taxon>
        <taxon>Bacteroidales</taxon>
        <taxon>Prevotellaceae</taxon>
        <taxon>Prevotella</taxon>
    </lineage>
</organism>
<evidence type="ECO:0000313" key="1">
    <source>
        <dbReference type="EMBL" id="SUB85735.1"/>
    </source>
</evidence>
<dbReference type="Proteomes" id="UP000254072">
    <property type="component" value="Unassembled WGS sequence"/>
</dbReference>
<name>A0A379DZA0_9BACT</name>
<accession>A0A379DZA0</accession>